<feature type="region of interest" description="Disordered" evidence="1">
    <location>
        <begin position="233"/>
        <end position="295"/>
    </location>
</feature>
<reference evidence="2 3" key="1">
    <citation type="submission" date="2024-01" db="EMBL/GenBank/DDBJ databases">
        <authorList>
            <person name="Allen C."/>
            <person name="Tagirdzhanova G."/>
        </authorList>
    </citation>
    <scope>NUCLEOTIDE SEQUENCE [LARGE SCALE GENOMIC DNA]</scope>
</reference>
<keyword evidence="3" id="KW-1185">Reference proteome</keyword>
<feature type="compositionally biased region" description="Pro residues" evidence="1">
    <location>
        <begin position="282"/>
        <end position="295"/>
    </location>
</feature>
<evidence type="ECO:0000313" key="3">
    <source>
        <dbReference type="Proteomes" id="UP001642406"/>
    </source>
</evidence>
<proteinExistence type="predicted"/>
<evidence type="ECO:0000313" key="2">
    <source>
        <dbReference type="EMBL" id="CAK7218804.1"/>
    </source>
</evidence>
<feature type="region of interest" description="Disordered" evidence="1">
    <location>
        <begin position="510"/>
        <end position="552"/>
    </location>
</feature>
<feature type="compositionally biased region" description="Basic and acidic residues" evidence="1">
    <location>
        <begin position="46"/>
        <end position="58"/>
    </location>
</feature>
<name>A0ABP0BHT1_9PEZI</name>
<dbReference type="EMBL" id="CAWUHC010000025">
    <property type="protein sequence ID" value="CAK7218804.1"/>
    <property type="molecule type" value="Genomic_DNA"/>
</dbReference>
<evidence type="ECO:0000256" key="1">
    <source>
        <dbReference type="SAM" id="MobiDB-lite"/>
    </source>
</evidence>
<feature type="compositionally biased region" description="Basic and acidic residues" evidence="1">
    <location>
        <begin position="235"/>
        <end position="246"/>
    </location>
</feature>
<sequence>MTACSPEPKADLEYWCRALPRPPKFLDSDSDDAGAFRRPTLTAFTSRRDLVDSEKPESADDNESPENANYAISAKSAGDKNDDVAIADTTESFTTATLKALMTGDNECAIEDDDDEDKKVKINLGEDDDLWEDLDGASYNANGTAAIKTAVAVRACQKQQEQQTQQKQQKDQKQQAEQDDGVLIIGGRVKYARNSDGSLVSNLSEQLRQASKLAASAAPTRSGSITSIVSTDVSEASRGRNEHAAGHESPFATGNARLPNPLRCHPCPMTPPRTLYDIGPQSPNPPPPVPPSTPHVVPAPPRSRFNSTSSIQALLTPPMSPTTAVATMATAVATILTSSSGTTSAIALMAVSNASSGTSSGGTSGVSSLASSTLSRATPKVMPFTGPPEPTILHIAQLKRPNRYCTTVNPNGSEVQVLLPFGGCSGPRFVPTVDLSHQVAARSSSSTSSSSNGVLHPRRKLIRSASSDLLHSEMTDSLRKQILDENNSRYTFQYFGTRRFVNPDPVPDETPLTALAPPPVQRTKSTPNVRRVPLPTVPENCKGKEVARGPHGHPIPTFRPVYFVDDYKEPKDWGWERNYHAKGW</sequence>
<dbReference type="Proteomes" id="UP001642406">
    <property type="component" value="Unassembled WGS sequence"/>
</dbReference>
<gene>
    <name evidence="2" type="ORF">SBRCBS47491_003629</name>
</gene>
<comment type="caution">
    <text evidence="2">The sequence shown here is derived from an EMBL/GenBank/DDBJ whole genome shotgun (WGS) entry which is preliminary data.</text>
</comment>
<protein>
    <submittedName>
        <fullName evidence="2">Uncharacterized protein</fullName>
    </submittedName>
</protein>
<organism evidence="2 3">
    <name type="scientific">Sporothrix bragantina</name>
    <dbReference type="NCBI Taxonomy" id="671064"/>
    <lineage>
        <taxon>Eukaryota</taxon>
        <taxon>Fungi</taxon>
        <taxon>Dikarya</taxon>
        <taxon>Ascomycota</taxon>
        <taxon>Pezizomycotina</taxon>
        <taxon>Sordariomycetes</taxon>
        <taxon>Sordariomycetidae</taxon>
        <taxon>Ophiostomatales</taxon>
        <taxon>Ophiostomataceae</taxon>
        <taxon>Sporothrix</taxon>
    </lineage>
</organism>
<accession>A0ABP0BHT1</accession>
<feature type="region of interest" description="Disordered" evidence="1">
    <location>
        <begin position="45"/>
        <end position="83"/>
    </location>
</feature>